<evidence type="ECO:0000313" key="3">
    <source>
        <dbReference type="Proteomes" id="UP000035170"/>
    </source>
</evidence>
<sequence>MQQPFSASIAVADGVVMRPLHIDDLDAAHALSVEVQWPHRPMDWHIASSLGQGIVAERDGRVIGTGMRWKWGDRHATLGMVIVARRYQGQRIGMRIMETLLDGLHDRSISLHATTEGRGLYERLGFEATGDVRQHQGIASPAPLMAFLPGERLRPAGRNDPPRLAALDTDALGMPRDKALRVMMDQGEMVVLDRDTEAVGFAVMRRFGRGLVIGPVIAPDLHGAKALIAHFSRLASGKFLRIDVQAKGGLVEWVEDLGMRRVAMAVPMRKGAPPQPGRVHSFALLSQSLG</sequence>
<feature type="domain" description="N-acetyltransferase" evidence="1">
    <location>
        <begin position="15"/>
        <end position="150"/>
    </location>
</feature>
<dbReference type="Gene3D" id="3.40.630.30">
    <property type="match status" value="1"/>
</dbReference>
<dbReference type="Pfam" id="PF13673">
    <property type="entry name" value="Acetyltransf_10"/>
    <property type="match status" value="1"/>
</dbReference>
<dbReference type="InterPro" id="IPR041496">
    <property type="entry name" value="YitH/HolE_GNAT"/>
</dbReference>
<dbReference type="GO" id="GO:0016747">
    <property type="term" value="F:acyltransferase activity, transferring groups other than amino-acyl groups"/>
    <property type="evidence" value="ECO:0007669"/>
    <property type="project" value="InterPro"/>
</dbReference>
<gene>
    <name evidence="2" type="ORF">VPARA_14980</name>
</gene>
<dbReference type="SUPFAM" id="SSF55729">
    <property type="entry name" value="Acyl-CoA N-acyltransferases (Nat)"/>
    <property type="match status" value="1"/>
</dbReference>
<dbReference type="PROSITE" id="PS51186">
    <property type="entry name" value="GNAT"/>
    <property type="match status" value="2"/>
</dbReference>
<dbReference type="Pfam" id="PF18014">
    <property type="entry name" value="Acetyltransf_18"/>
    <property type="match status" value="1"/>
</dbReference>
<dbReference type="PATRIC" id="fig|34073.19.peg.1528"/>
<keyword evidence="2" id="KW-0808">Transferase</keyword>
<dbReference type="CDD" id="cd04301">
    <property type="entry name" value="NAT_SF"/>
    <property type="match status" value="1"/>
</dbReference>
<dbReference type="RefSeq" id="WP_047783948.1">
    <property type="nucleotide sequence ID" value="NZ_JZWI01000007.1"/>
</dbReference>
<dbReference type="InterPro" id="IPR052729">
    <property type="entry name" value="Acyl/Acetyltrans_Enzymes"/>
</dbReference>
<dbReference type="AlphaFoldDB" id="A0A0H2M517"/>
<organism evidence="2 3">
    <name type="scientific">Variovorax paradoxus</name>
    <dbReference type="NCBI Taxonomy" id="34073"/>
    <lineage>
        <taxon>Bacteria</taxon>
        <taxon>Pseudomonadati</taxon>
        <taxon>Pseudomonadota</taxon>
        <taxon>Betaproteobacteria</taxon>
        <taxon>Burkholderiales</taxon>
        <taxon>Comamonadaceae</taxon>
        <taxon>Variovorax</taxon>
    </lineage>
</organism>
<dbReference type="InterPro" id="IPR000182">
    <property type="entry name" value="GNAT_dom"/>
</dbReference>
<keyword evidence="3" id="KW-1185">Reference proteome</keyword>
<dbReference type="InterPro" id="IPR016181">
    <property type="entry name" value="Acyl_CoA_acyltransferase"/>
</dbReference>
<dbReference type="Gene3D" id="3.40.630.90">
    <property type="match status" value="1"/>
</dbReference>
<dbReference type="PANTHER" id="PTHR47237">
    <property type="entry name" value="SLL0310 PROTEIN"/>
    <property type="match status" value="1"/>
</dbReference>
<proteinExistence type="predicted"/>
<protein>
    <submittedName>
        <fullName evidence="2">Acetyltransferase (GNAT) family protein</fullName>
    </submittedName>
</protein>
<dbReference type="PANTHER" id="PTHR47237:SF2">
    <property type="entry name" value="BLL4206 PROTEIN"/>
    <property type="match status" value="1"/>
</dbReference>
<name>A0A0H2M517_VARPD</name>
<accession>A0A0H2M517</accession>
<reference evidence="2 3" key="1">
    <citation type="submission" date="2015-03" db="EMBL/GenBank/DDBJ databases">
        <title>Genome sequence of Variovorax paradoxus TBEA6.</title>
        <authorList>
            <person name="Poehlein A."/>
            <person name="Schuldes J."/>
            <person name="Wuebbeler J.H."/>
            <person name="Hiessl S."/>
            <person name="Steinbuechel A."/>
            <person name="Daniel R."/>
        </authorList>
    </citation>
    <scope>NUCLEOTIDE SEQUENCE [LARGE SCALE GENOMIC DNA]</scope>
    <source>
        <strain evidence="2 3">TBEA6</strain>
    </source>
</reference>
<comment type="caution">
    <text evidence="2">The sequence shown here is derived from an EMBL/GenBank/DDBJ whole genome shotgun (WGS) entry which is preliminary data.</text>
</comment>
<evidence type="ECO:0000259" key="1">
    <source>
        <dbReference type="PROSITE" id="PS51186"/>
    </source>
</evidence>
<dbReference type="Proteomes" id="UP000035170">
    <property type="component" value="Unassembled WGS sequence"/>
</dbReference>
<dbReference type="EMBL" id="JZWI01000007">
    <property type="protein sequence ID" value="KLN57418.1"/>
    <property type="molecule type" value="Genomic_DNA"/>
</dbReference>
<evidence type="ECO:0000313" key="2">
    <source>
        <dbReference type="EMBL" id="KLN57418.1"/>
    </source>
</evidence>
<feature type="domain" description="N-acetyltransferase" evidence="1">
    <location>
        <begin position="151"/>
        <end position="273"/>
    </location>
</feature>